<accession>A0AAP2UQG6</accession>
<evidence type="ECO:0000313" key="3">
    <source>
        <dbReference type="Proteomes" id="UP000503330"/>
    </source>
</evidence>
<dbReference type="Proteomes" id="UP001203972">
    <property type="component" value="Unassembled WGS sequence"/>
</dbReference>
<proteinExistence type="predicted"/>
<name>A0AAP2UQG6_CLOIN</name>
<dbReference type="Proteomes" id="UP000503330">
    <property type="component" value="Chromosome"/>
</dbReference>
<dbReference type="EMBL" id="CP048838">
    <property type="protein sequence ID" value="QJA03977.1"/>
    <property type="molecule type" value="Genomic_DNA"/>
</dbReference>
<protein>
    <submittedName>
        <fullName evidence="1">Uncharacterized protein</fullName>
    </submittedName>
</protein>
<dbReference type="AlphaFoldDB" id="A0AAP2UQG6"/>
<sequence length="195" mass="23176">MNIFITICSCIVASIMTTLYCWKKFGKEEEERILQEQKERREKIRDSMLQTGSKRYSFPIDLKKASDWPFEEEVPLSELSDAEHLLHEIYIASGKLKLENITAVEAKQDLFRILIILEHKELVKRYNDIHGDDYHTRLFYIAHLEEDAKRSLERVYSSMIDIIKYGWLGYNDIYSNIIRILRMILDTSLEDIIHK</sequence>
<evidence type="ECO:0000313" key="1">
    <source>
        <dbReference type="EMBL" id="MCR0234110.1"/>
    </source>
</evidence>
<reference evidence="2 3" key="1">
    <citation type="submission" date="2020-02" db="EMBL/GenBank/DDBJ databases">
        <authorList>
            <person name="Kociolek L.K."/>
            <person name="Ozer E.A."/>
        </authorList>
    </citation>
    <scope>NUCLEOTIDE SEQUENCE [LARGE SCALE GENOMIC DNA]</scope>
    <source>
        <strain evidence="2 3">ATCC 14501</strain>
    </source>
</reference>
<evidence type="ECO:0000313" key="4">
    <source>
        <dbReference type="Proteomes" id="UP001203972"/>
    </source>
</evidence>
<gene>
    <name evidence="2" type="ORF">G4D54_16775</name>
    <name evidence="1" type="ORF">MKC95_15155</name>
</gene>
<reference evidence="1" key="2">
    <citation type="journal article" date="2022" name="Clin. Infect. Dis.">
        <title>Association between Clostridium innocuum and antibiotic-associated diarrhea in adults and children: A cross-sectional study and comparative genomics analysis.</title>
        <authorList>
            <person name="Cherny K.E."/>
            <person name="Muscat E.B."/>
            <person name="Balaji A."/>
            <person name="Mukherjee J."/>
            <person name="Ozer E.A."/>
            <person name="Angarone M.P."/>
            <person name="Hauser A.R."/>
            <person name="Sichel J.S."/>
            <person name="Amponsah E."/>
            <person name="Kociolek L.K."/>
        </authorList>
    </citation>
    <scope>NUCLEOTIDE SEQUENCE</scope>
    <source>
        <strain evidence="1">NU1-AC-029v</strain>
    </source>
</reference>
<dbReference type="GeneID" id="61927226"/>
<organism evidence="1 4">
    <name type="scientific">Clostridium innocuum</name>
    <dbReference type="NCBI Taxonomy" id="1522"/>
    <lineage>
        <taxon>Bacteria</taxon>
        <taxon>Bacillati</taxon>
        <taxon>Bacillota</taxon>
        <taxon>Clostridia</taxon>
        <taxon>Eubacteriales</taxon>
        <taxon>Clostridiaceae</taxon>
        <taxon>Clostridium</taxon>
    </lineage>
</organism>
<dbReference type="RefSeq" id="WP_002605714.1">
    <property type="nucleotide sequence ID" value="NZ_BAAACC010000033.1"/>
</dbReference>
<evidence type="ECO:0000313" key="2">
    <source>
        <dbReference type="EMBL" id="QJA03977.1"/>
    </source>
</evidence>
<dbReference type="EMBL" id="JAKTMA010000028">
    <property type="protein sequence ID" value="MCR0234110.1"/>
    <property type="molecule type" value="Genomic_DNA"/>
</dbReference>